<dbReference type="Proteomes" id="UP000320806">
    <property type="component" value="Unassembled WGS sequence"/>
</dbReference>
<reference evidence="9 10" key="1">
    <citation type="submission" date="2019-06" db="EMBL/GenBank/DDBJ databases">
        <title>Sequencing the genomes of 1000 actinobacteria strains.</title>
        <authorList>
            <person name="Klenk H.-P."/>
        </authorList>
    </citation>
    <scope>NUCLEOTIDE SEQUENCE [LARGE SCALE GENOMIC DNA]</scope>
    <source>
        <strain evidence="9 10">DSM 19828</strain>
    </source>
</reference>
<accession>A0A542EK59</accession>
<keyword evidence="2 5" id="KW-0694">RNA-binding</keyword>
<evidence type="ECO:0000259" key="8">
    <source>
        <dbReference type="Pfam" id="PF14693"/>
    </source>
</evidence>
<dbReference type="OrthoDB" id="5242980at2"/>
<keyword evidence="4 5" id="KW-0687">Ribonucleoprotein</keyword>
<dbReference type="GO" id="GO:0003735">
    <property type="term" value="F:structural constituent of ribosome"/>
    <property type="evidence" value="ECO:0007669"/>
    <property type="project" value="InterPro"/>
</dbReference>
<proteinExistence type="inferred from homology"/>
<evidence type="ECO:0000313" key="9">
    <source>
        <dbReference type="EMBL" id="TQJ15731.1"/>
    </source>
</evidence>
<dbReference type="InterPro" id="IPR020057">
    <property type="entry name" value="Ribosomal_bL25_b-dom"/>
</dbReference>
<dbReference type="InterPro" id="IPR037121">
    <property type="entry name" value="Ribosomal_bL25_C"/>
</dbReference>
<keyword evidence="10" id="KW-1185">Reference proteome</keyword>
<dbReference type="NCBIfam" id="TIGR00731">
    <property type="entry name" value="bL25_bact_ctc"/>
    <property type="match status" value="1"/>
</dbReference>
<evidence type="ECO:0000259" key="7">
    <source>
        <dbReference type="Pfam" id="PF01386"/>
    </source>
</evidence>
<dbReference type="HAMAP" id="MF_01334">
    <property type="entry name" value="Ribosomal_bL25_CTC"/>
    <property type="match status" value="1"/>
</dbReference>
<comment type="function">
    <text evidence="5">This is one of the proteins that binds to the 5S RNA in the ribosome where it forms part of the central protuberance.</text>
</comment>
<dbReference type="Pfam" id="PF14693">
    <property type="entry name" value="Ribosomal_TL5_C"/>
    <property type="match status" value="1"/>
</dbReference>
<keyword evidence="1 5" id="KW-0699">rRNA-binding</keyword>
<dbReference type="PANTHER" id="PTHR33284:SF1">
    <property type="entry name" value="RIBOSOMAL PROTEIN L25_GLN-TRNA SYNTHETASE, ANTI-CODON-BINDING DOMAIN-CONTAINING PROTEIN"/>
    <property type="match status" value="1"/>
</dbReference>
<feature type="domain" description="Large ribosomal subunit protein bL25 L25" evidence="7">
    <location>
        <begin position="9"/>
        <end position="94"/>
    </location>
</feature>
<feature type="domain" description="Large ribosomal subunit protein bL25 beta" evidence="8">
    <location>
        <begin position="102"/>
        <end position="180"/>
    </location>
</feature>
<evidence type="ECO:0000256" key="1">
    <source>
        <dbReference type="ARBA" id="ARBA00022730"/>
    </source>
</evidence>
<dbReference type="InterPro" id="IPR001021">
    <property type="entry name" value="Ribosomal_bL25_long"/>
</dbReference>
<dbReference type="RefSeq" id="WP_141929202.1">
    <property type="nucleotide sequence ID" value="NZ_BAABCI010000023.1"/>
</dbReference>
<dbReference type="PANTHER" id="PTHR33284">
    <property type="entry name" value="RIBOSOMAL PROTEIN L25/GLN-TRNA SYNTHETASE, ANTI-CODON-BINDING DOMAIN-CONTAINING PROTEIN"/>
    <property type="match status" value="1"/>
</dbReference>
<dbReference type="InterPro" id="IPR020930">
    <property type="entry name" value="Ribosomal_uL5_bac-type"/>
</dbReference>
<dbReference type="InterPro" id="IPR011035">
    <property type="entry name" value="Ribosomal_bL25/Gln-tRNA_synth"/>
</dbReference>
<name>A0A542EK59_9MICO</name>
<dbReference type="GO" id="GO:0022625">
    <property type="term" value="C:cytosolic large ribosomal subunit"/>
    <property type="evidence" value="ECO:0007669"/>
    <property type="project" value="TreeGrafter"/>
</dbReference>
<comment type="subunit">
    <text evidence="5">Part of the 50S ribosomal subunit; part of the 5S rRNA/L5/L18/L25 subcomplex. Contacts the 5S rRNA. Binds to the 5S rRNA independently of L5 and L18.</text>
</comment>
<dbReference type="GO" id="GO:0006412">
    <property type="term" value="P:translation"/>
    <property type="evidence" value="ECO:0007669"/>
    <property type="project" value="UniProtKB-UniRule"/>
</dbReference>
<evidence type="ECO:0000256" key="4">
    <source>
        <dbReference type="ARBA" id="ARBA00023274"/>
    </source>
</evidence>
<evidence type="ECO:0000256" key="2">
    <source>
        <dbReference type="ARBA" id="ARBA00022884"/>
    </source>
</evidence>
<evidence type="ECO:0000256" key="5">
    <source>
        <dbReference type="HAMAP-Rule" id="MF_01334"/>
    </source>
</evidence>
<dbReference type="GO" id="GO:0008097">
    <property type="term" value="F:5S rRNA binding"/>
    <property type="evidence" value="ECO:0007669"/>
    <property type="project" value="InterPro"/>
</dbReference>
<dbReference type="Gene3D" id="2.170.120.20">
    <property type="entry name" value="Ribosomal protein L25, beta domain"/>
    <property type="match status" value="1"/>
</dbReference>
<dbReference type="Gene3D" id="2.40.240.10">
    <property type="entry name" value="Ribosomal Protein L25, Chain P"/>
    <property type="match status" value="1"/>
</dbReference>
<dbReference type="CDD" id="cd00495">
    <property type="entry name" value="Ribosomal_L25_TL5_CTC"/>
    <property type="match status" value="1"/>
</dbReference>
<gene>
    <name evidence="5" type="primary">rplY</name>
    <name evidence="5" type="synonym">ctc</name>
    <name evidence="9" type="ORF">FB459_3294</name>
</gene>
<evidence type="ECO:0000256" key="6">
    <source>
        <dbReference type="SAM" id="MobiDB-lite"/>
    </source>
</evidence>
<dbReference type="NCBIfam" id="NF004131">
    <property type="entry name" value="PRK05618.2-1"/>
    <property type="match status" value="1"/>
</dbReference>
<dbReference type="Pfam" id="PF01386">
    <property type="entry name" value="Ribosomal_L25p"/>
    <property type="match status" value="1"/>
</dbReference>
<protein>
    <recommendedName>
        <fullName evidence="5">Large ribosomal subunit protein bL25</fullName>
    </recommendedName>
    <alternativeName>
        <fullName evidence="5">General stress protein CTC</fullName>
    </alternativeName>
</protein>
<sequence>MAKEISLRLEAKDRTEFGKGAARRIRRADQIPAVIYGHGADPVHITLPGHATMLALKNPNAVLTIVMPNGEEQLALAKDVQREVLRPFIEHIDLVTVRKGEKVTIDVPVHVEGEAAVETNVIVENSVLSVEADALAIPESFTVSVEGLEAGSQILAKDVELGSGVTLIADEELLVVNVTQQVSAEALEAELAEAEAEAGIEHEESDEEAAEGESTEGEGEEKSEDEGDKGEDA</sequence>
<comment type="similarity">
    <text evidence="5">Belongs to the bacterial ribosomal protein bL25 family. CTC subfamily.</text>
</comment>
<evidence type="ECO:0000256" key="3">
    <source>
        <dbReference type="ARBA" id="ARBA00022980"/>
    </source>
</evidence>
<feature type="region of interest" description="Disordered" evidence="6">
    <location>
        <begin position="189"/>
        <end position="233"/>
    </location>
</feature>
<dbReference type="InterPro" id="IPR020056">
    <property type="entry name" value="Rbsml_bL25/Gln-tRNA_synth_N"/>
</dbReference>
<dbReference type="AlphaFoldDB" id="A0A542EK59"/>
<comment type="caution">
    <text evidence="9">The sequence shown here is derived from an EMBL/GenBank/DDBJ whole genome shotgun (WGS) entry which is preliminary data.</text>
</comment>
<dbReference type="InterPro" id="IPR029751">
    <property type="entry name" value="Ribosomal_L25_dom"/>
</dbReference>
<keyword evidence="3 5" id="KW-0689">Ribosomal protein</keyword>
<dbReference type="SUPFAM" id="SSF50715">
    <property type="entry name" value="Ribosomal protein L25-like"/>
    <property type="match status" value="1"/>
</dbReference>
<organism evidence="9 10">
    <name type="scientific">Yimella lutea</name>
    <dbReference type="NCBI Taxonomy" id="587872"/>
    <lineage>
        <taxon>Bacteria</taxon>
        <taxon>Bacillati</taxon>
        <taxon>Actinomycetota</taxon>
        <taxon>Actinomycetes</taxon>
        <taxon>Micrococcales</taxon>
        <taxon>Dermacoccaceae</taxon>
        <taxon>Yimella</taxon>
    </lineage>
</organism>
<dbReference type="EMBL" id="VFMO01000001">
    <property type="protein sequence ID" value="TQJ15731.1"/>
    <property type="molecule type" value="Genomic_DNA"/>
</dbReference>
<evidence type="ECO:0000313" key="10">
    <source>
        <dbReference type="Proteomes" id="UP000320806"/>
    </source>
</evidence>